<evidence type="ECO:0000313" key="2">
    <source>
        <dbReference type="Proteomes" id="UP000176593"/>
    </source>
</evidence>
<evidence type="ECO:0000313" key="1">
    <source>
        <dbReference type="EMBL" id="OGL86307.1"/>
    </source>
</evidence>
<dbReference type="AlphaFoldDB" id="A0A1F7V890"/>
<name>A0A1F7V890_9BACT</name>
<protein>
    <submittedName>
        <fullName evidence="1">Uncharacterized protein</fullName>
    </submittedName>
</protein>
<organism evidence="1 2">
    <name type="scientific">Candidatus Uhrbacteria bacterium RIFCSPLOWO2_02_FULL_48_18</name>
    <dbReference type="NCBI Taxonomy" id="1802408"/>
    <lineage>
        <taxon>Bacteria</taxon>
        <taxon>Candidatus Uhriibacteriota</taxon>
    </lineage>
</organism>
<accession>A0A1F7V890</accession>
<sequence length="63" mass="7002">MIGHGLVSLKSTIENVNVVKKLTIQDILTIFLPLLQGKIFGHYHMSYITGGIMVIDCFVLKLS</sequence>
<gene>
    <name evidence="1" type="ORF">A3I41_01965</name>
</gene>
<reference evidence="1 2" key="1">
    <citation type="journal article" date="2016" name="Nat. Commun.">
        <title>Thousands of microbial genomes shed light on interconnected biogeochemical processes in an aquifer system.</title>
        <authorList>
            <person name="Anantharaman K."/>
            <person name="Brown C.T."/>
            <person name="Hug L.A."/>
            <person name="Sharon I."/>
            <person name="Castelle C.J."/>
            <person name="Probst A.J."/>
            <person name="Thomas B.C."/>
            <person name="Singh A."/>
            <person name="Wilkins M.J."/>
            <person name="Karaoz U."/>
            <person name="Brodie E.L."/>
            <person name="Williams K.H."/>
            <person name="Hubbard S.S."/>
            <person name="Banfield J.F."/>
        </authorList>
    </citation>
    <scope>NUCLEOTIDE SEQUENCE [LARGE SCALE GENOMIC DNA]</scope>
</reference>
<proteinExistence type="predicted"/>
<dbReference type="Proteomes" id="UP000176593">
    <property type="component" value="Unassembled WGS sequence"/>
</dbReference>
<dbReference type="EMBL" id="MGEQ01000010">
    <property type="protein sequence ID" value="OGL86307.1"/>
    <property type="molecule type" value="Genomic_DNA"/>
</dbReference>
<comment type="caution">
    <text evidence="1">The sequence shown here is derived from an EMBL/GenBank/DDBJ whole genome shotgun (WGS) entry which is preliminary data.</text>
</comment>